<keyword evidence="1" id="KW-0812">Transmembrane</keyword>
<feature type="transmembrane region" description="Helical" evidence="1">
    <location>
        <begin position="40"/>
        <end position="64"/>
    </location>
</feature>
<dbReference type="AlphaFoldDB" id="A0A5N5D4G6"/>
<evidence type="ECO:0000313" key="2">
    <source>
        <dbReference type="EMBL" id="KAB2572576.1"/>
    </source>
</evidence>
<proteinExistence type="predicted"/>
<evidence type="ECO:0000313" key="3">
    <source>
        <dbReference type="Proteomes" id="UP000325902"/>
    </source>
</evidence>
<accession>A0A5N5D4G6</accession>
<comment type="caution">
    <text evidence="2">The sequence shown here is derived from an EMBL/GenBank/DDBJ whole genome shotgun (WGS) entry which is preliminary data.</text>
</comment>
<dbReference type="Proteomes" id="UP000325902">
    <property type="component" value="Unassembled WGS sequence"/>
</dbReference>
<gene>
    <name evidence="2" type="ORF">DBV05_g8738</name>
</gene>
<sequence length="301" mass="32831">MVLGYGGFFGLDDYEYQKHLREMSSQDLQKQEIAKLRRQITCALSIAVGICMVVLTHGGSLIIASTVGGRRWRIAHRKLEMIRAELTRRDIPLHKLDSKDIGIPLLAQCVGAAVGAGLDFGLSTPVEINDVADFASGQTVFPGLVLDPELEQTASVPKAAAHGVLYGAINQPEHALQGAQSVAELIGIAPGDQSSNVAMVNSLSFSIDNAEIDLTNSLGQQLGEDAALSLESGFGEIIAQQLCWWITESFEDGDWYREASEHLGCSRLCGVRSMKCNSCSKEITSGFYWRKWDPLTQPDWF</sequence>
<name>A0A5N5D4G6_9PEZI</name>
<keyword evidence="3" id="KW-1185">Reference proteome</keyword>
<keyword evidence="1" id="KW-0472">Membrane</keyword>
<reference evidence="2 3" key="1">
    <citation type="journal article" date="2019" name="Sci. Rep.">
        <title>A multi-omics analysis of the grapevine pathogen Lasiodiplodia theobromae reveals that temperature affects the expression of virulence- and pathogenicity-related genes.</title>
        <authorList>
            <person name="Felix C."/>
            <person name="Meneses R."/>
            <person name="Goncalves M.F.M."/>
            <person name="Tilleman L."/>
            <person name="Duarte A.S."/>
            <person name="Jorrin-Novo J.V."/>
            <person name="Van de Peer Y."/>
            <person name="Deforce D."/>
            <person name="Van Nieuwerburgh F."/>
            <person name="Esteves A.C."/>
            <person name="Alves A."/>
        </authorList>
    </citation>
    <scope>NUCLEOTIDE SEQUENCE [LARGE SCALE GENOMIC DNA]</scope>
    <source>
        <strain evidence="2 3">LA-SOL3</strain>
    </source>
</reference>
<evidence type="ECO:0000256" key="1">
    <source>
        <dbReference type="SAM" id="Phobius"/>
    </source>
</evidence>
<keyword evidence="1" id="KW-1133">Transmembrane helix</keyword>
<dbReference type="EMBL" id="VCHE01000075">
    <property type="protein sequence ID" value="KAB2572576.1"/>
    <property type="molecule type" value="Genomic_DNA"/>
</dbReference>
<protein>
    <submittedName>
        <fullName evidence="2">Uncharacterized protein</fullName>
    </submittedName>
</protein>
<organism evidence="2 3">
    <name type="scientific">Lasiodiplodia theobromae</name>
    <dbReference type="NCBI Taxonomy" id="45133"/>
    <lineage>
        <taxon>Eukaryota</taxon>
        <taxon>Fungi</taxon>
        <taxon>Dikarya</taxon>
        <taxon>Ascomycota</taxon>
        <taxon>Pezizomycotina</taxon>
        <taxon>Dothideomycetes</taxon>
        <taxon>Dothideomycetes incertae sedis</taxon>
        <taxon>Botryosphaeriales</taxon>
        <taxon>Botryosphaeriaceae</taxon>
        <taxon>Lasiodiplodia</taxon>
    </lineage>
</organism>
<dbReference type="OrthoDB" id="3874448at2759"/>